<comment type="caution">
    <text evidence="1">The sequence shown here is derived from an EMBL/GenBank/DDBJ whole genome shotgun (WGS) entry which is preliminary data.</text>
</comment>
<evidence type="ECO:0008006" key="3">
    <source>
        <dbReference type="Google" id="ProtNLM"/>
    </source>
</evidence>
<protein>
    <recommendedName>
        <fullName evidence="3">Cytochrome c biogenesis B</fullName>
    </recommendedName>
</protein>
<name>A0ABV0T0G2_9TELE</name>
<reference evidence="1 2" key="1">
    <citation type="submission" date="2021-06" db="EMBL/GenBank/DDBJ databases">
        <authorList>
            <person name="Palmer J.M."/>
        </authorList>
    </citation>
    <scope>NUCLEOTIDE SEQUENCE [LARGE SCALE GENOMIC DNA]</scope>
    <source>
        <strain evidence="2">if_2019</strain>
        <tissue evidence="1">Muscle</tissue>
    </source>
</reference>
<accession>A0ABV0T0G2</accession>
<keyword evidence="2" id="KW-1185">Reference proteome</keyword>
<evidence type="ECO:0000313" key="1">
    <source>
        <dbReference type="EMBL" id="MEQ2225418.1"/>
    </source>
</evidence>
<gene>
    <name evidence="1" type="ORF">ILYODFUR_017239</name>
</gene>
<proteinExistence type="predicted"/>
<dbReference type="EMBL" id="JAHRIQ010013195">
    <property type="protein sequence ID" value="MEQ2225418.1"/>
    <property type="molecule type" value="Genomic_DNA"/>
</dbReference>
<dbReference type="Proteomes" id="UP001482620">
    <property type="component" value="Unassembled WGS sequence"/>
</dbReference>
<sequence>MLFVVPFLTVVINIYLLWSSRFTTNRSAPTELLHSKIRLLFLLVFTSQESPQQIICLHLTLSPGSSLTPTTFMSSFTPSINLLFGLPLGLLPGRSSLSILLPMDSLSLLFLIEIEMSNPSQSGLSGFISSISNMSWPSDILISDRIHPRHSQREPQHVHLCYLQLCLLSLPQCHHITMMHRSPSSCTPFFSFLLILLSHNTPDTFLHLFQPAWTCFFTSFPHSPLVRTKILHLLYLCSL</sequence>
<organism evidence="1 2">
    <name type="scientific">Ilyodon furcidens</name>
    <name type="common">goldbreast splitfin</name>
    <dbReference type="NCBI Taxonomy" id="33524"/>
    <lineage>
        <taxon>Eukaryota</taxon>
        <taxon>Metazoa</taxon>
        <taxon>Chordata</taxon>
        <taxon>Craniata</taxon>
        <taxon>Vertebrata</taxon>
        <taxon>Euteleostomi</taxon>
        <taxon>Actinopterygii</taxon>
        <taxon>Neopterygii</taxon>
        <taxon>Teleostei</taxon>
        <taxon>Neoteleostei</taxon>
        <taxon>Acanthomorphata</taxon>
        <taxon>Ovalentaria</taxon>
        <taxon>Atherinomorphae</taxon>
        <taxon>Cyprinodontiformes</taxon>
        <taxon>Goodeidae</taxon>
        <taxon>Ilyodon</taxon>
    </lineage>
</organism>
<evidence type="ECO:0000313" key="2">
    <source>
        <dbReference type="Proteomes" id="UP001482620"/>
    </source>
</evidence>